<dbReference type="OrthoDB" id="10255969at2759"/>
<dbReference type="SMART" id="SM00382">
    <property type="entry name" value="AAA"/>
    <property type="match status" value="2"/>
</dbReference>
<evidence type="ECO:0000256" key="2">
    <source>
        <dbReference type="ARBA" id="ARBA00022448"/>
    </source>
</evidence>
<comment type="similarity">
    <text evidence="1">Belongs to the ABC transporter superfamily.</text>
</comment>
<dbReference type="EMBL" id="CENE01000001">
    <property type="protein sequence ID" value="CEQ38961.1"/>
    <property type="molecule type" value="Genomic_DNA"/>
</dbReference>
<dbReference type="Gene3D" id="3.40.50.300">
    <property type="entry name" value="P-loop containing nucleotide triphosphate hydrolases"/>
    <property type="match status" value="2"/>
</dbReference>
<dbReference type="GO" id="GO:0016887">
    <property type="term" value="F:ATP hydrolysis activity"/>
    <property type="evidence" value="ECO:0007669"/>
    <property type="project" value="InterPro"/>
</dbReference>
<accession>A0A0D6EGD0</accession>
<evidence type="ECO:0000256" key="1">
    <source>
        <dbReference type="ARBA" id="ARBA00005417"/>
    </source>
</evidence>
<evidence type="ECO:0000313" key="8">
    <source>
        <dbReference type="Proteomes" id="UP000243876"/>
    </source>
</evidence>
<sequence length="579" mass="64522">MAALRKALVPAWRVTSPRLHTFATNPRPLRFSTCSLLYSRPPVFQATNTTVFPFGVPSNDPEHALFRDLSLTIGDNDCWAVLSPSSHSSAKSNFLSTIQHQARFHPAHSASHPILASLPPIERSAEEGGPREPTVEDIIQFVSFKTRLGRSGDFDDYTARYYSIRDEDKLTTLEHLKATTGEQDEAKILETAKSLRMEKFLDLPLITLSNGQTRRARILRALLAKPELLVLEEPFTGLDVSSRALLVSLLSSLHSNRTPRVLLVLRPQDELPPFITHMALVSSSSSSGPGEVILGTKSEVLATPEARSILEQGEQERAALQERRERRKEEAAKMSAVQDERQKVVELKDVNVVYGRKGETEERRILQGINWTIREGEKWVLAGHNGSGKSTLLSLILGDHPRSYTEDVSLFGKPRDKQATATLQANIGHVSPEIYNAFPRKYGPAALTAYDAIVTGFESVFSYRKPTASQASSVDSLLGSFAHPLLTPTFLSQPFADLTPGEQSLILLLRALVKRPPLLVLDEPFSGMDSETIRRVKRYLDEELEERQSVVLISHFEEEVPESVGRRLELEEGRVKETL</sequence>
<name>A0A0D6EGD0_SPOSA</name>
<protein>
    <submittedName>
        <fullName evidence="7">SPOSA6832_00430-mRNA-1:cds</fullName>
    </submittedName>
</protein>
<keyword evidence="8" id="KW-1185">Reference proteome</keyword>
<reference evidence="8" key="1">
    <citation type="submission" date="2015-02" db="EMBL/GenBank/DDBJ databases">
        <authorList>
            <person name="Gon?alves P."/>
        </authorList>
    </citation>
    <scope>NUCLEOTIDE SEQUENCE [LARGE SCALE GENOMIC DNA]</scope>
</reference>
<organism evidence="7 8">
    <name type="scientific">Sporidiobolus salmonicolor</name>
    <name type="common">Yeast-like fungus</name>
    <name type="synonym">Sporobolomyces salmonicolor</name>
    <dbReference type="NCBI Taxonomy" id="5005"/>
    <lineage>
        <taxon>Eukaryota</taxon>
        <taxon>Fungi</taxon>
        <taxon>Dikarya</taxon>
        <taxon>Basidiomycota</taxon>
        <taxon>Pucciniomycotina</taxon>
        <taxon>Microbotryomycetes</taxon>
        <taxon>Sporidiobolales</taxon>
        <taxon>Sporidiobolaceae</taxon>
        <taxon>Sporobolomyces</taxon>
    </lineage>
</organism>
<dbReference type="CDD" id="cd00267">
    <property type="entry name" value="ABC_ATPase"/>
    <property type="match status" value="1"/>
</dbReference>
<dbReference type="InterPro" id="IPR003439">
    <property type="entry name" value="ABC_transporter-like_ATP-bd"/>
</dbReference>
<dbReference type="AlphaFoldDB" id="A0A0D6EGD0"/>
<dbReference type="PROSITE" id="PS50893">
    <property type="entry name" value="ABC_TRANSPORTER_2"/>
    <property type="match status" value="2"/>
</dbReference>
<dbReference type="Proteomes" id="UP000243876">
    <property type="component" value="Unassembled WGS sequence"/>
</dbReference>
<dbReference type="SUPFAM" id="SSF52540">
    <property type="entry name" value="P-loop containing nucleoside triphosphate hydrolases"/>
    <property type="match status" value="2"/>
</dbReference>
<feature type="coiled-coil region" evidence="5">
    <location>
        <begin position="310"/>
        <end position="340"/>
    </location>
</feature>
<evidence type="ECO:0000256" key="3">
    <source>
        <dbReference type="ARBA" id="ARBA00022741"/>
    </source>
</evidence>
<feature type="domain" description="ABC transporter" evidence="6">
    <location>
        <begin position="345"/>
        <end position="579"/>
    </location>
</feature>
<dbReference type="GO" id="GO:0005524">
    <property type="term" value="F:ATP binding"/>
    <property type="evidence" value="ECO:0007669"/>
    <property type="project" value="UniProtKB-KW"/>
</dbReference>
<dbReference type="PANTHER" id="PTHR43117:SF4">
    <property type="entry name" value="OSMOPROTECTANT IMPORT ATP-BINDING PROTEIN OSMV"/>
    <property type="match status" value="1"/>
</dbReference>
<evidence type="ECO:0000259" key="6">
    <source>
        <dbReference type="PROSITE" id="PS50893"/>
    </source>
</evidence>
<feature type="domain" description="ABC transporter" evidence="6">
    <location>
        <begin position="44"/>
        <end position="308"/>
    </location>
</feature>
<evidence type="ECO:0000256" key="5">
    <source>
        <dbReference type="SAM" id="Coils"/>
    </source>
</evidence>
<keyword evidence="5" id="KW-0175">Coiled coil</keyword>
<dbReference type="InterPro" id="IPR027417">
    <property type="entry name" value="P-loop_NTPase"/>
</dbReference>
<dbReference type="InterPro" id="IPR003593">
    <property type="entry name" value="AAA+_ATPase"/>
</dbReference>
<dbReference type="Pfam" id="PF00005">
    <property type="entry name" value="ABC_tran"/>
    <property type="match status" value="2"/>
</dbReference>
<gene>
    <name evidence="7" type="primary">SPOSA6832_00430</name>
</gene>
<dbReference type="PANTHER" id="PTHR43117">
    <property type="entry name" value="OSMOPROTECTANT IMPORT ATP-BINDING PROTEIN OSMV"/>
    <property type="match status" value="1"/>
</dbReference>
<evidence type="ECO:0000256" key="4">
    <source>
        <dbReference type="ARBA" id="ARBA00022840"/>
    </source>
</evidence>
<proteinExistence type="inferred from homology"/>
<keyword evidence="4" id="KW-0067">ATP-binding</keyword>
<keyword evidence="2" id="KW-0813">Transport</keyword>
<keyword evidence="3" id="KW-0547">Nucleotide-binding</keyword>
<evidence type="ECO:0000313" key="7">
    <source>
        <dbReference type="EMBL" id="CEQ38961.1"/>
    </source>
</evidence>